<reference evidence="3 4" key="1">
    <citation type="submission" date="2017-09" db="EMBL/GenBank/DDBJ databases">
        <title>Depth-based differentiation of microbial function through sediment-hosted aquifers and enrichment of novel symbionts in the deep terrestrial subsurface.</title>
        <authorList>
            <person name="Probst A.J."/>
            <person name="Ladd B."/>
            <person name="Jarett J.K."/>
            <person name="Geller-Mcgrath D.E."/>
            <person name="Sieber C.M."/>
            <person name="Emerson J.B."/>
            <person name="Anantharaman K."/>
            <person name="Thomas B.C."/>
            <person name="Malmstrom R."/>
            <person name="Stieglmeier M."/>
            <person name="Klingl A."/>
            <person name="Woyke T."/>
            <person name="Ryan C.M."/>
            <person name="Banfield J.F."/>
        </authorList>
    </citation>
    <scope>NUCLEOTIDE SEQUENCE [LARGE SCALE GENOMIC DNA]</scope>
    <source>
        <strain evidence="3">CG11_big_fil_rev_8_21_14_0_20_42_13</strain>
    </source>
</reference>
<feature type="binding site" evidence="2">
    <location>
        <position position="30"/>
    </location>
    <ligand>
        <name>substrate</name>
    </ligand>
</feature>
<keyword evidence="1 2" id="KW-0808">Transferase</keyword>
<feature type="binding site" evidence="2">
    <location>
        <position position="76"/>
    </location>
    <ligand>
        <name>substrate</name>
    </ligand>
</feature>
<dbReference type="InterPro" id="IPR001441">
    <property type="entry name" value="UPP_synth-like"/>
</dbReference>
<gene>
    <name evidence="3" type="ORF">COV72_06370</name>
</gene>
<dbReference type="PROSITE" id="PS01066">
    <property type="entry name" value="UPP_SYNTHASE"/>
    <property type="match status" value="1"/>
</dbReference>
<keyword evidence="2" id="KW-0479">Metal-binding</keyword>
<dbReference type="EMBL" id="PCWA01000084">
    <property type="protein sequence ID" value="PIQ88920.1"/>
    <property type="molecule type" value="Genomic_DNA"/>
</dbReference>
<feature type="binding site" evidence="2">
    <location>
        <position position="42"/>
    </location>
    <ligand>
        <name>substrate</name>
    </ligand>
</feature>
<dbReference type="NCBIfam" id="TIGR00055">
    <property type="entry name" value="uppS"/>
    <property type="match status" value="1"/>
</dbReference>
<comment type="subunit">
    <text evidence="2">Homodimer.</text>
</comment>
<dbReference type="PANTHER" id="PTHR10291:SF0">
    <property type="entry name" value="DEHYDRODOLICHYL DIPHOSPHATE SYNTHASE 2"/>
    <property type="match status" value="1"/>
</dbReference>
<feature type="binding site" evidence="2">
    <location>
        <begin position="200"/>
        <end position="202"/>
    </location>
    <ligand>
        <name>substrate</name>
    </ligand>
</feature>
<dbReference type="GO" id="GO:0045547">
    <property type="term" value="F:ditrans,polycis-polyprenyl diphosphate synthase [(2E,6E)-farnesyl diphosphate specific] activity"/>
    <property type="evidence" value="ECO:0007669"/>
    <property type="project" value="TreeGrafter"/>
</dbReference>
<feature type="binding site" evidence="2">
    <location>
        <position position="25"/>
    </location>
    <ligand>
        <name>Mg(2+)</name>
        <dbReference type="ChEBI" id="CHEBI:18420"/>
    </ligand>
</feature>
<feature type="active site" description="Proton acceptor" evidence="2">
    <location>
        <position position="73"/>
    </location>
</feature>
<dbReference type="Gene3D" id="3.40.1180.10">
    <property type="entry name" value="Decaprenyl diphosphate synthase-like"/>
    <property type="match status" value="1"/>
</dbReference>
<dbReference type="SUPFAM" id="SSF64005">
    <property type="entry name" value="Undecaprenyl diphosphate synthase"/>
    <property type="match status" value="1"/>
</dbReference>
<dbReference type="FunFam" id="3.40.1180.10:FF:000001">
    <property type="entry name" value="(2E,6E)-farnesyl-diphosphate-specific ditrans,polycis-undecaprenyl-diphosphate synthase"/>
    <property type="match status" value="1"/>
</dbReference>
<keyword evidence="2" id="KW-0460">Magnesium</keyword>
<dbReference type="GO" id="GO:0000287">
    <property type="term" value="F:magnesium ion binding"/>
    <property type="evidence" value="ECO:0007669"/>
    <property type="project" value="UniProtKB-UniRule"/>
</dbReference>
<dbReference type="CDD" id="cd00475">
    <property type="entry name" value="Cis_IPPS"/>
    <property type="match status" value="1"/>
</dbReference>
<dbReference type="PANTHER" id="PTHR10291">
    <property type="entry name" value="DEHYDRODOLICHYL DIPHOSPHATE SYNTHASE FAMILY MEMBER"/>
    <property type="match status" value="1"/>
</dbReference>
<feature type="binding site" evidence="2">
    <location>
        <position position="38"/>
    </location>
    <ligand>
        <name>substrate</name>
    </ligand>
</feature>
<feature type="binding site" evidence="2">
    <location>
        <begin position="26"/>
        <end position="29"/>
    </location>
    <ligand>
        <name>substrate</name>
    </ligand>
</feature>
<evidence type="ECO:0000256" key="1">
    <source>
        <dbReference type="ARBA" id="ARBA00022679"/>
    </source>
</evidence>
<evidence type="ECO:0000313" key="4">
    <source>
        <dbReference type="Proteomes" id="UP000229641"/>
    </source>
</evidence>
<comment type="caution">
    <text evidence="3">The sequence shown here is derived from an EMBL/GenBank/DDBJ whole genome shotgun (WGS) entry which is preliminary data.</text>
</comment>
<protein>
    <recommendedName>
        <fullName evidence="2">Isoprenyl transferase</fullName>
        <ecNumber evidence="2">2.5.1.-</ecNumber>
    </recommendedName>
</protein>
<feature type="binding site" evidence="2">
    <location>
        <position position="213"/>
    </location>
    <ligand>
        <name>Mg(2+)</name>
        <dbReference type="ChEBI" id="CHEBI:18420"/>
    </ligand>
</feature>
<feature type="active site" evidence="2">
    <location>
        <position position="25"/>
    </location>
</feature>
<comment type="similarity">
    <text evidence="2">Belongs to the UPP synthase family.</text>
</comment>
<evidence type="ECO:0000313" key="3">
    <source>
        <dbReference type="EMBL" id="PIQ88920.1"/>
    </source>
</evidence>
<dbReference type="InterPro" id="IPR018520">
    <property type="entry name" value="UPP_synth-like_CS"/>
</dbReference>
<accession>A0A2H0LWX2</accession>
<dbReference type="Pfam" id="PF01255">
    <property type="entry name" value="Prenyltransf"/>
    <property type="match status" value="1"/>
</dbReference>
<evidence type="ECO:0000256" key="2">
    <source>
        <dbReference type="HAMAP-Rule" id="MF_01139"/>
    </source>
</evidence>
<dbReference type="HAMAP" id="MF_01139">
    <property type="entry name" value="ISPT"/>
    <property type="match status" value="1"/>
</dbReference>
<dbReference type="AlphaFoldDB" id="A0A2H0LWX2"/>
<feature type="binding site" evidence="2">
    <location>
        <position position="74"/>
    </location>
    <ligand>
        <name>substrate</name>
    </ligand>
</feature>
<dbReference type="Proteomes" id="UP000229641">
    <property type="component" value="Unassembled WGS sequence"/>
</dbReference>
<name>A0A2H0LWX2_9BACT</name>
<sequence>MGDNKSPILLSRLKMIPRHIAIIMDGNGRWARKRHLPRSLGHKAGCDSVKRAIKAAQELGVKILTIFAFSTENWSRPRQEIDALMNYLQLFLKLNLKSLNKRGIRLNVIGRPDNLSPSVRRVLDDGVKKTAKNSSFILNLALNYGSRCEIIDAVSSIARNIKKNSDFEIEKIDEKYFSGYLYTKDLPDPDLLIRTSGEQRLSNFLLWQMAYTELYFCKKLWPDFKKEDLEKAINEYEKRERRFGAV</sequence>
<dbReference type="GO" id="GO:0016094">
    <property type="term" value="P:polyprenol biosynthetic process"/>
    <property type="evidence" value="ECO:0007669"/>
    <property type="project" value="TreeGrafter"/>
</dbReference>
<comment type="function">
    <text evidence="2">Catalyzes the condensation of isopentenyl diphosphate (IPP) with allylic pyrophosphates generating different type of terpenoids.</text>
</comment>
<proteinExistence type="inferred from homology"/>
<organism evidence="3 4">
    <name type="scientific">Candidatus Ghiorseimicrobium undicola</name>
    <dbReference type="NCBI Taxonomy" id="1974746"/>
    <lineage>
        <taxon>Bacteria</taxon>
        <taxon>Pseudomonadati</taxon>
        <taxon>Candidatus Omnitrophota</taxon>
        <taxon>Candidatus Ghiorseimicrobium</taxon>
    </lineage>
</organism>
<dbReference type="InterPro" id="IPR036424">
    <property type="entry name" value="UPP_synth-like_sf"/>
</dbReference>
<dbReference type="NCBIfam" id="NF011405">
    <property type="entry name" value="PRK14830.1"/>
    <property type="match status" value="1"/>
</dbReference>
<feature type="binding site" evidence="2">
    <location>
        <position position="194"/>
    </location>
    <ligand>
        <name>substrate</name>
    </ligand>
</feature>
<feature type="binding site" evidence="2">
    <location>
        <begin position="70"/>
        <end position="72"/>
    </location>
    <ligand>
        <name>substrate</name>
    </ligand>
</feature>
<dbReference type="EC" id="2.5.1.-" evidence="2"/>
<comment type="cofactor">
    <cofactor evidence="2">
        <name>Mg(2+)</name>
        <dbReference type="ChEBI" id="CHEBI:18420"/>
    </cofactor>
    <text evidence="2">Binds 2 magnesium ions per subunit.</text>
</comment>